<dbReference type="Proteomes" id="UP000594059">
    <property type="component" value="Chromosome"/>
</dbReference>
<dbReference type="KEGG" id="lcic:INQ41_08735"/>
<dbReference type="AlphaFoldDB" id="A0A7S6UEG8"/>
<feature type="domain" description="Haemolysin activator HlyB C-terminal" evidence="4">
    <location>
        <begin position="218"/>
        <end position="508"/>
    </location>
</feature>
<evidence type="ECO:0000256" key="1">
    <source>
        <dbReference type="ARBA" id="ARBA00022452"/>
    </source>
</evidence>
<dbReference type="PANTHER" id="PTHR34597">
    <property type="entry name" value="SLR1661 PROTEIN"/>
    <property type="match status" value="1"/>
</dbReference>
<feature type="domain" description="Polypeptide-transport-associated ShlB-type" evidence="5">
    <location>
        <begin position="82"/>
        <end position="157"/>
    </location>
</feature>
<name>A0A7S6UEG8_9GAMM</name>
<proteinExistence type="predicted"/>
<organism evidence="6 7">
    <name type="scientific">Novilysobacter ciconiae</name>
    <dbReference type="NCBI Taxonomy" id="2781022"/>
    <lineage>
        <taxon>Bacteria</taxon>
        <taxon>Pseudomonadati</taxon>
        <taxon>Pseudomonadota</taxon>
        <taxon>Gammaproteobacteria</taxon>
        <taxon>Lysobacterales</taxon>
        <taxon>Lysobacteraceae</taxon>
        <taxon>Novilysobacter</taxon>
    </lineage>
</organism>
<sequence>MKINKGWAMRYWTLGMGVGGMLLPLLAMAQSGTGEVRGSGERIQNYYEQRQKLAPEAEVADPVVAPAAAEGPLMAADAGLSFQLTEVSFSPSVFLPADELQGFAAPFIGQQIGMTELEEIVSAVNAAYASREITTARARLGSQQIDGGVVHVELVEGRLGQLEITGDARVPERFVRQRIRQQPGEVVQTNALREDLVYLNRTSDLTVRALLRPGEAVGQTDIVLQAQTPSRRVGGVFVDNAGVETTGRERIGVQGHVWGLAGINDLLAGSVAYAEGGLEGRVSYSGLLNRRNGRVGLSVSRNQINIIDGAYRQLDITGESTSYSLDLRQPWIANQHWLFSSSGSLARSRSSTDISGIRVSEVESTIVTIGMNLGYRNTGYEWSLQQSVSRINVDEPLRTRKDFTIANGGFTWMQRLGSTGLLYRTQLGWQVSDSDFAPSGNLFQAGGVGSVRGYVRGAIAGPKGYYANLELHRPYKGSHDAYLFVDHAGIRGDQPRSADINSVGVGLSGQFGSRYSYSLDVGHPLDTVTDDQDSVRADFRIAATWR</sequence>
<dbReference type="RefSeq" id="WP_193983715.1">
    <property type="nucleotide sequence ID" value="NZ_CP063656.1"/>
</dbReference>
<dbReference type="GO" id="GO:0098046">
    <property type="term" value="C:type V protein secretion system complex"/>
    <property type="evidence" value="ECO:0007669"/>
    <property type="project" value="TreeGrafter"/>
</dbReference>
<keyword evidence="2" id="KW-0812">Transmembrane</keyword>
<evidence type="ECO:0000256" key="3">
    <source>
        <dbReference type="ARBA" id="ARBA00023237"/>
    </source>
</evidence>
<evidence type="ECO:0000256" key="2">
    <source>
        <dbReference type="ARBA" id="ARBA00022692"/>
    </source>
</evidence>
<gene>
    <name evidence="6" type="ORF">INQ41_08735</name>
</gene>
<dbReference type="Pfam" id="PF03865">
    <property type="entry name" value="ShlB"/>
    <property type="match status" value="1"/>
</dbReference>
<dbReference type="GO" id="GO:0008320">
    <property type="term" value="F:protein transmembrane transporter activity"/>
    <property type="evidence" value="ECO:0007669"/>
    <property type="project" value="TreeGrafter"/>
</dbReference>
<evidence type="ECO:0000313" key="6">
    <source>
        <dbReference type="EMBL" id="QOW18775.1"/>
    </source>
</evidence>
<dbReference type="EMBL" id="CP063656">
    <property type="protein sequence ID" value="QOW18775.1"/>
    <property type="molecule type" value="Genomic_DNA"/>
</dbReference>
<dbReference type="InterPro" id="IPR013686">
    <property type="entry name" value="Polypept-transport_assoc_ShlB"/>
</dbReference>
<accession>A0A7S6UEG8</accession>
<protein>
    <submittedName>
        <fullName evidence="6">ShlB/FhaC/HecB family hemolysin secretion/activation protein</fullName>
    </submittedName>
</protein>
<dbReference type="InterPro" id="IPR005565">
    <property type="entry name" value="Hemolysn_activator_HlyB_C"/>
</dbReference>
<keyword evidence="1" id="KW-0472">Membrane</keyword>
<dbReference type="PANTHER" id="PTHR34597:SF1">
    <property type="entry name" value="HEME_HEMOPEXIN TRANSPORTER PROTEIN HUXB"/>
    <property type="match status" value="1"/>
</dbReference>
<evidence type="ECO:0000313" key="7">
    <source>
        <dbReference type="Proteomes" id="UP000594059"/>
    </source>
</evidence>
<keyword evidence="7" id="KW-1185">Reference proteome</keyword>
<evidence type="ECO:0000259" key="4">
    <source>
        <dbReference type="Pfam" id="PF03865"/>
    </source>
</evidence>
<dbReference type="GO" id="GO:0046819">
    <property type="term" value="P:protein secretion by the type V secretion system"/>
    <property type="evidence" value="ECO:0007669"/>
    <property type="project" value="TreeGrafter"/>
</dbReference>
<evidence type="ECO:0000259" key="5">
    <source>
        <dbReference type="Pfam" id="PF08479"/>
    </source>
</evidence>
<keyword evidence="3" id="KW-0998">Cell outer membrane</keyword>
<reference evidence="6 7" key="1">
    <citation type="submission" date="2020-10" db="EMBL/GenBank/DDBJ databases">
        <title>complete genome sequencing of Lysobacter sp. H21R20.</title>
        <authorList>
            <person name="Bae J.-W."/>
            <person name="Lee S.-Y."/>
        </authorList>
    </citation>
    <scope>NUCLEOTIDE SEQUENCE [LARGE SCALE GENOMIC DNA]</scope>
    <source>
        <strain evidence="6 7">H21R20</strain>
    </source>
</reference>
<dbReference type="Gene3D" id="3.10.20.310">
    <property type="entry name" value="membrane protein fhac"/>
    <property type="match status" value="1"/>
</dbReference>
<dbReference type="InterPro" id="IPR051544">
    <property type="entry name" value="TPS_OM_transporter"/>
</dbReference>
<dbReference type="Gene3D" id="2.40.160.50">
    <property type="entry name" value="membrane protein fhac: a member of the omp85/tpsb transporter family"/>
    <property type="match status" value="1"/>
</dbReference>
<keyword evidence="1" id="KW-1134">Transmembrane beta strand</keyword>
<dbReference type="Pfam" id="PF08479">
    <property type="entry name" value="POTRA_2"/>
    <property type="match status" value="1"/>
</dbReference>